<protein>
    <recommendedName>
        <fullName evidence="1">Berberine/berberine-like domain-containing protein</fullName>
    </recommendedName>
</protein>
<dbReference type="InterPro" id="IPR012951">
    <property type="entry name" value="BBE"/>
</dbReference>
<dbReference type="AlphaFoldDB" id="A0A6P1DGB6"/>
<evidence type="ECO:0000313" key="3">
    <source>
        <dbReference type="Proteomes" id="UP000468928"/>
    </source>
</evidence>
<dbReference type="Proteomes" id="UP000468928">
    <property type="component" value="Unassembled WGS sequence"/>
</dbReference>
<name>A0A6P1DGB6_9NOCA</name>
<proteinExistence type="predicted"/>
<evidence type="ECO:0000259" key="1">
    <source>
        <dbReference type="Pfam" id="PF08031"/>
    </source>
</evidence>
<comment type="caution">
    <text evidence="2">The sequence shown here is derived from an EMBL/GenBank/DDBJ whole genome shotgun (WGS) entry which is preliminary data.</text>
</comment>
<accession>A0A6P1DGB6</accession>
<evidence type="ECO:0000313" key="2">
    <source>
        <dbReference type="EMBL" id="NEW47613.1"/>
    </source>
</evidence>
<dbReference type="GO" id="GO:0016491">
    <property type="term" value="F:oxidoreductase activity"/>
    <property type="evidence" value="ECO:0007669"/>
    <property type="project" value="InterPro"/>
</dbReference>
<organism evidence="2 3">
    <name type="scientific">Nocardia cyriacigeorgica</name>
    <dbReference type="NCBI Taxonomy" id="135487"/>
    <lineage>
        <taxon>Bacteria</taxon>
        <taxon>Bacillati</taxon>
        <taxon>Actinomycetota</taxon>
        <taxon>Actinomycetes</taxon>
        <taxon>Mycobacteriales</taxon>
        <taxon>Nocardiaceae</taxon>
        <taxon>Nocardia</taxon>
    </lineage>
</organism>
<dbReference type="RefSeq" id="WP_163830118.1">
    <property type="nucleotide sequence ID" value="NZ_JAAGUZ010000093.1"/>
</dbReference>
<feature type="domain" description="Berberine/berberine-like" evidence="1">
    <location>
        <begin position="1"/>
        <end position="27"/>
    </location>
</feature>
<gene>
    <name evidence="2" type="ORF">GV789_24700</name>
</gene>
<dbReference type="EMBL" id="JAAGUZ010000093">
    <property type="protein sequence ID" value="NEW47613.1"/>
    <property type="molecule type" value="Genomic_DNA"/>
</dbReference>
<feature type="non-terminal residue" evidence="2">
    <location>
        <position position="1"/>
    </location>
</feature>
<dbReference type="Pfam" id="PF08031">
    <property type="entry name" value="BBE"/>
    <property type="match status" value="1"/>
</dbReference>
<reference evidence="2 3" key="1">
    <citation type="submission" date="2020-01" db="EMBL/GenBank/DDBJ databases">
        <title>Genetics and antimicrobial susceptibilities of Nocardia species isolated from the soil; a comparison with species isolated from humans.</title>
        <authorList>
            <person name="Carrasco G."/>
            <person name="Monzon S."/>
            <person name="Sansegundo M."/>
            <person name="Garcia E."/>
            <person name="Garrido N."/>
            <person name="Medina M.J."/>
            <person name="Villalon P."/>
            <person name="Ramirez-Arocha A.C."/>
            <person name="Jimenez P."/>
            <person name="Cuesta I."/>
            <person name="Valdezate S."/>
        </authorList>
    </citation>
    <scope>NUCLEOTIDE SEQUENCE [LARGE SCALE GENOMIC DNA]</scope>
    <source>
        <strain evidence="2 3">CNM20110639</strain>
    </source>
</reference>
<sequence length="29" mass="3138">GDKYAKLAGLKAQYDPGNLLHRNANIKPA</sequence>
<dbReference type="GO" id="GO:0050660">
    <property type="term" value="F:flavin adenine dinucleotide binding"/>
    <property type="evidence" value="ECO:0007669"/>
    <property type="project" value="InterPro"/>
</dbReference>